<evidence type="ECO:0000256" key="1">
    <source>
        <dbReference type="ARBA" id="ARBA00006226"/>
    </source>
</evidence>
<dbReference type="OrthoDB" id="5457915at2"/>
<proteinExistence type="inferred from homology"/>
<dbReference type="Gene3D" id="3.30.2310.20">
    <property type="entry name" value="RelE-like"/>
    <property type="match status" value="1"/>
</dbReference>
<organism evidence="3 4">
    <name type="scientific">Variibacter gotjawalensis</name>
    <dbReference type="NCBI Taxonomy" id="1333996"/>
    <lineage>
        <taxon>Bacteria</taxon>
        <taxon>Pseudomonadati</taxon>
        <taxon>Pseudomonadota</taxon>
        <taxon>Alphaproteobacteria</taxon>
        <taxon>Hyphomicrobiales</taxon>
        <taxon>Nitrobacteraceae</taxon>
        <taxon>Variibacter</taxon>
    </lineage>
</organism>
<dbReference type="Pfam" id="PF05016">
    <property type="entry name" value="ParE_toxin"/>
    <property type="match status" value="1"/>
</dbReference>
<accession>A0A0S3PWI9</accession>
<evidence type="ECO:0000313" key="3">
    <source>
        <dbReference type="EMBL" id="BAT60301.1"/>
    </source>
</evidence>
<reference evidence="3 4" key="1">
    <citation type="submission" date="2015-08" db="EMBL/GenBank/DDBJ databases">
        <title>Investigation of the bacterial diversity of lava forest soil.</title>
        <authorList>
            <person name="Lee J.S."/>
        </authorList>
    </citation>
    <scope>NUCLEOTIDE SEQUENCE [LARGE SCALE GENOMIC DNA]</scope>
    <source>
        <strain evidence="3 4">GJW-30</strain>
    </source>
</reference>
<dbReference type="InterPro" id="IPR007712">
    <property type="entry name" value="RelE/ParE_toxin"/>
</dbReference>
<dbReference type="InterPro" id="IPR051803">
    <property type="entry name" value="TA_system_RelE-like_toxin"/>
</dbReference>
<keyword evidence="4" id="KW-1185">Reference proteome</keyword>
<dbReference type="InterPro" id="IPR035093">
    <property type="entry name" value="RelE/ParE_toxin_dom_sf"/>
</dbReference>
<dbReference type="RefSeq" id="WP_096356382.1">
    <property type="nucleotide sequence ID" value="NZ_AP014946.1"/>
</dbReference>
<keyword evidence="2" id="KW-1277">Toxin-antitoxin system</keyword>
<protein>
    <submittedName>
        <fullName evidence="3">Toxin ParE1</fullName>
    </submittedName>
</protein>
<evidence type="ECO:0000313" key="4">
    <source>
        <dbReference type="Proteomes" id="UP000236884"/>
    </source>
</evidence>
<sequence length="98" mass="10980">MPDRSRQTPQALVDIDTIYDYIADNNPEAADRVVRRLRDVMRMLGDNPLAGRSRPEFGSGVRSFPSGNYLIFYRSAANGVDIIRVLHGAREIGEGEFP</sequence>
<dbReference type="PANTHER" id="PTHR33755">
    <property type="entry name" value="TOXIN PARE1-RELATED"/>
    <property type="match status" value="1"/>
</dbReference>
<comment type="similarity">
    <text evidence="1">Belongs to the RelE toxin family.</text>
</comment>
<gene>
    <name evidence="3" type="primary">parE1</name>
    <name evidence="3" type="ORF">GJW-30_1_02837</name>
</gene>
<dbReference type="EMBL" id="AP014946">
    <property type="protein sequence ID" value="BAT60301.1"/>
    <property type="molecule type" value="Genomic_DNA"/>
</dbReference>
<name>A0A0S3PWI9_9BRAD</name>
<evidence type="ECO:0000256" key="2">
    <source>
        <dbReference type="ARBA" id="ARBA00022649"/>
    </source>
</evidence>
<dbReference type="Proteomes" id="UP000236884">
    <property type="component" value="Chromosome"/>
</dbReference>
<dbReference type="AlphaFoldDB" id="A0A0S3PWI9"/>
<dbReference type="KEGG" id="vgo:GJW-30_1_02837"/>